<dbReference type="CDD" id="cd12087">
    <property type="entry name" value="TM_EGFR-like"/>
    <property type="match status" value="1"/>
</dbReference>
<feature type="compositionally biased region" description="Low complexity" evidence="1">
    <location>
        <begin position="545"/>
        <end position="554"/>
    </location>
</feature>
<keyword evidence="2" id="KW-1133">Transmembrane helix</keyword>
<protein>
    <recommendedName>
        <fullName evidence="6">Mid2 domain-containing protein</fullName>
    </recommendedName>
</protein>
<keyword evidence="2" id="KW-0812">Transmembrane</keyword>
<feature type="compositionally biased region" description="Gly residues" evidence="1">
    <location>
        <begin position="531"/>
        <end position="541"/>
    </location>
</feature>
<name>A0AAJ0M372_9PEZI</name>
<dbReference type="GeneID" id="87889775"/>
<keyword evidence="5" id="KW-1185">Reference proteome</keyword>
<dbReference type="AlphaFoldDB" id="A0AAJ0M372"/>
<organism evidence="4 5">
    <name type="scientific">Chaetomium strumarium</name>
    <dbReference type="NCBI Taxonomy" id="1170767"/>
    <lineage>
        <taxon>Eukaryota</taxon>
        <taxon>Fungi</taxon>
        <taxon>Dikarya</taxon>
        <taxon>Ascomycota</taxon>
        <taxon>Pezizomycotina</taxon>
        <taxon>Sordariomycetes</taxon>
        <taxon>Sordariomycetidae</taxon>
        <taxon>Sordariales</taxon>
        <taxon>Chaetomiaceae</taxon>
        <taxon>Chaetomium</taxon>
    </lineage>
</organism>
<evidence type="ECO:0000313" key="4">
    <source>
        <dbReference type="EMBL" id="KAK3307337.1"/>
    </source>
</evidence>
<comment type="caution">
    <text evidence="4">The sequence shown here is derived from an EMBL/GenBank/DDBJ whole genome shotgun (WGS) entry which is preliminary data.</text>
</comment>
<feature type="compositionally biased region" description="Low complexity" evidence="1">
    <location>
        <begin position="517"/>
        <end position="530"/>
    </location>
</feature>
<dbReference type="EMBL" id="JAUDZG010000003">
    <property type="protein sequence ID" value="KAK3307337.1"/>
    <property type="molecule type" value="Genomic_DNA"/>
</dbReference>
<evidence type="ECO:0000313" key="5">
    <source>
        <dbReference type="Proteomes" id="UP001273166"/>
    </source>
</evidence>
<feature type="region of interest" description="Disordered" evidence="1">
    <location>
        <begin position="500"/>
        <end position="573"/>
    </location>
</feature>
<feature type="transmembrane region" description="Helical" evidence="2">
    <location>
        <begin position="258"/>
        <end position="281"/>
    </location>
</feature>
<dbReference type="Proteomes" id="UP001273166">
    <property type="component" value="Unassembled WGS sequence"/>
</dbReference>
<reference evidence="4" key="2">
    <citation type="submission" date="2023-06" db="EMBL/GenBank/DDBJ databases">
        <authorList>
            <consortium name="Lawrence Berkeley National Laboratory"/>
            <person name="Mondo S.J."/>
            <person name="Hensen N."/>
            <person name="Bonometti L."/>
            <person name="Westerberg I."/>
            <person name="Brannstrom I.O."/>
            <person name="Guillou S."/>
            <person name="Cros-Aarteil S."/>
            <person name="Calhoun S."/>
            <person name="Haridas S."/>
            <person name="Kuo A."/>
            <person name="Pangilinan J."/>
            <person name="Riley R."/>
            <person name="Labutti K."/>
            <person name="Andreopoulos B."/>
            <person name="Lipzen A."/>
            <person name="Chen C."/>
            <person name="Yanf M."/>
            <person name="Daum C."/>
            <person name="Ng V."/>
            <person name="Clum A."/>
            <person name="Steindorff A."/>
            <person name="Ohm R."/>
            <person name="Martin F."/>
            <person name="Silar P."/>
            <person name="Natvig D."/>
            <person name="Lalanne C."/>
            <person name="Gautier V."/>
            <person name="Ament-Velasquez S.L."/>
            <person name="Kruys A."/>
            <person name="Hutchinson M.I."/>
            <person name="Powell A.J."/>
            <person name="Barry K."/>
            <person name="Miller A.N."/>
            <person name="Grigoriev I.V."/>
            <person name="Debuchy R."/>
            <person name="Gladieux P."/>
            <person name="Thoren M.H."/>
            <person name="Johannesson H."/>
        </authorList>
    </citation>
    <scope>NUCLEOTIDE SEQUENCE</scope>
    <source>
        <strain evidence="4">CBS 333.67</strain>
    </source>
</reference>
<gene>
    <name evidence="4" type="ORF">B0T15DRAFT_574142</name>
</gene>
<accession>A0AAJ0M372</accession>
<dbReference type="RefSeq" id="XP_062723117.1">
    <property type="nucleotide sequence ID" value="XM_062870946.1"/>
</dbReference>
<sequence length="573" mass="58236">MRTDFFECLPRPTALLLLSSLLELTSAYALFKVPRQTPAPTITIPYRPLNVVSWPIQPTPPPGNRFALHRRQGNTVCGYIGGDSALPATCGAGSHCVLDTEHNVVGCCPDGAPSCTAGVFTGCVDGNSGPQTEVNPYVYSCTGGNVCYKNVFEGGFSQFGCGTASDLAATVMNSASGITTALTRPTVSVSYTQSISTLSEPTTLGTITSKSISSESSTSSSSSATSSSLSTSTVVANSAATSSSAAAASTDSGPRTGAIVGGTIGGLAVLIALVALAFFFLRRRNANVRQGPGPGGVRGKHISSPMGIGGTGFSALAQDHDAFETGPGPAAAGAYNHPPEMTTTTTAYAGAGPASPPPAALAHRSMLPPITTGPPIATQMEVSPVNDDPLDPDNDRSPFAYAGAVSAGAASISSYPPSSSGGITTASNAVSDAPAGGLYYPGQYPAYPAAYAGGSGLMMGMNPLLVPANGQRQLESDQVPLTREIDDFSQGFHAALGRIGEEDEEEGQETPYKDHVASSGAGQGQQQQEGAVGGQGGGDHGGGTHDSSGSATSALSKPLWQQNRRQSRNLMWM</sequence>
<evidence type="ECO:0008006" key="6">
    <source>
        <dbReference type="Google" id="ProtNLM"/>
    </source>
</evidence>
<feature type="chain" id="PRO_5042547306" description="Mid2 domain-containing protein" evidence="3">
    <location>
        <begin position="28"/>
        <end position="573"/>
    </location>
</feature>
<evidence type="ECO:0000256" key="2">
    <source>
        <dbReference type="SAM" id="Phobius"/>
    </source>
</evidence>
<evidence type="ECO:0000256" key="1">
    <source>
        <dbReference type="SAM" id="MobiDB-lite"/>
    </source>
</evidence>
<feature type="signal peptide" evidence="3">
    <location>
        <begin position="1"/>
        <end position="27"/>
    </location>
</feature>
<evidence type="ECO:0000256" key="3">
    <source>
        <dbReference type="SAM" id="SignalP"/>
    </source>
</evidence>
<keyword evidence="2" id="KW-0472">Membrane</keyword>
<proteinExistence type="predicted"/>
<keyword evidence="3" id="KW-0732">Signal</keyword>
<reference evidence="4" key="1">
    <citation type="journal article" date="2023" name="Mol. Phylogenet. Evol.">
        <title>Genome-scale phylogeny and comparative genomics of the fungal order Sordariales.</title>
        <authorList>
            <person name="Hensen N."/>
            <person name="Bonometti L."/>
            <person name="Westerberg I."/>
            <person name="Brannstrom I.O."/>
            <person name="Guillou S."/>
            <person name="Cros-Aarteil S."/>
            <person name="Calhoun S."/>
            <person name="Haridas S."/>
            <person name="Kuo A."/>
            <person name="Mondo S."/>
            <person name="Pangilinan J."/>
            <person name="Riley R."/>
            <person name="LaButti K."/>
            <person name="Andreopoulos B."/>
            <person name="Lipzen A."/>
            <person name="Chen C."/>
            <person name="Yan M."/>
            <person name="Daum C."/>
            <person name="Ng V."/>
            <person name="Clum A."/>
            <person name="Steindorff A."/>
            <person name="Ohm R.A."/>
            <person name="Martin F."/>
            <person name="Silar P."/>
            <person name="Natvig D.O."/>
            <person name="Lalanne C."/>
            <person name="Gautier V."/>
            <person name="Ament-Velasquez S.L."/>
            <person name="Kruys A."/>
            <person name="Hutchinson M.I."/>
            <person name="Powell A.J."/>
            <person name="Barry K."/>
            <person name="Miller A.N."/>
            <person name="Grigoriev I.V."/>
            <person name="Debuchy R."/>
            <person name="Gladieux P."/>
            <person name="Hiltunen Thoren M."/>
            <person name="Johannesson H."/>
        </authorList>
    </citation>
    <scope>NUCLEOTIDE SEQUENCE</scope>
    <source>
        <strain evidence="4">CBS 333.67</strain>
    </source>
</reference>